<evidence type="ECO:0000256" key="8">
    <source>
        <dbReference type="ARBA" id="ARBA00023136"/>
    </source>
</evidence>
<dbReference type="PANTHER" id="PTHR27000">
    <property type="entry name" value="LEUCINE-RICH REPEAT RECEPTOR-LIKE PROTEIN KINASE FAMILY PROTEIN-RELATED"/>
    <property type="match status" value="1"/>
</dbReference>
<keyword evidence="8 14" id="KW-0472">Membrane</keyword>
<protein>
    <submittedName>
        <fullName evidence="15">Uncharacterized protein</fullName>
    </submittedName>
</protein>
<evidence type="ECO:0000313" key="15">
    <source>
        <dbReference type="EMBL" id="KAK9819833.1"/>
    </source>
</evidence>
<comment type="subcellular location">
    <subcellularLocation>
        <location evidence="2">Cytoplasm</location>
        <location evidence="2">Cytoskeleton</location>
        <location evidence="2">Cilium axoneme</location>
    </subcellularLocation>
    <subcellularLocation>
        <location evidence="1">Membrane</location>
        <topology evidence="1">Single-pass membrane protein</topology>
    </subcellularLocation>
</comment>
<keyword evidence="16" id="KW-1185">Reference proteome</keyword>
<name>A0AAW1QEI6_9CHLO</name>
<dbReference type="SUPFAM" id="SSF52047">
    <property type="entry name" value="RNI-like"/>
    <property type="match status" value="1"/>
</dbReference>
<evidence type="ECO:0000313" key="16">
    <source>
        <dbReference type="Proteomes" id="UP001489004"/>
    </source>
</evidence>
<evidence type="ECO:0000256" key="13">
    <source>
        <dbReference type="SAM" id="MobiDB-lite"/>
    </source>
</evidence>
<dbReference type="Gene3D" id="3.90.640.10">
    <property type="entry name" value="Actin, Chain A, domain 4"/>
    <property type="match status" value="2"/>
</dbReference>
<dbReference type="Pfam" id="PF00560">
    <property type="entry name" value="LRR_1"/>
    <property type="match status" value="2"/>
</dbReference>
<keyword evidence="10" id="KW-0325">Glycoprotein</keyword>
<evidence type="ECO:0000256" key="14">
    <source>
        <dbReference type="SAM" id="Phobius"/>
    </source>
</evidence>
<evidence type="ECO:0000256" key="12">
    <source>
        <dbReference type="SAM" id="Coils"/>
    </source>
</evidence>
<evidence type="ECO:0000256" key="6">
    <source>
        <dbReference type="ARBA" id="ARBA00022737"/>
    </source>
</evidence>
<feature type="compositionally biased region" description="Polar residues" evidence="13">
    <location>
        <begin position="1"/>
        <end position="13"/>
    </location>
</feature>
<keyword evidence="12" id="KW-0175">Coiled coil</keyword>
<dbReference type="InterPro" id="IPR001611">
    <property type="entry name" value="Leu-rich_rpt"/>
</dbReference>
<gene>
    <name evidence="15" type="ORF">WJX72_002908</name>
</gene>
<evidence type="ECO:0000256" key="4">
    <source>
        <dbReference type="ARBA" id="ARBA00022692"/>
    </source>
</evidence>
<dbReference type="InterPro" id="IPR032675">
    <property type="entry name" value="LRR_dom_sf"/>
</dbReference>
<evidence type="ECO:0000256" key="9">
    <source>
        <dbReference type="ARBA" id="ARBA00023170"/>
    </source>
</evidence>
<keyword evidence="3" id="KW-0433">Leucine-rich repeat</keyword>
<dbReference type="Proteomes" id="UP001489004">
    <property type="component" value="Unassembled WGS sequence"/>
</dbReference>
<evidence type="ECO:0000256" key="2">
    <source>
        <dbReference type="ARBA" id="ARBA00004430"/>
    </source>
</evidence>
<dbReference type="Pfam" id="PF00022">
    <property type="entry name" value="Actin"/>
    <property type="match status" value="2"/>
</dbReference>
<sequence>MMTSGTSGPSTISLPALSLQEPEYSRPTRTPFTAELAGVPLVIDNGSYHCRVGWASEGNPRLDFLNVVARPRHRTTGTTKVLVGPFDSGAGQLKAYDLTTRPSRSAFDSNVLYQLDLQESILDYAFDRLSLPGPMADHPVIITECCLNPALARAQLLEMLFEAYGVPAIHTGIDAGFAHAYNRKLGHCAENGMVVSSGFTATHIMPIIAGQPRWDACARLDVGGQLATEHLQKILTLRYPQHTAKLNQQAVQTIKEALGVCSQNYIAELHAIKNGGQTAGGRARVVQLPWSQVGPTPAEVAAEEARRAASRAANVQRLKDMANTRKVKVLAEKEAELRGLYDLLDAVEAAADPDQAKVLLSEAKLAGVSALHAAVAEAEQSLSKARQALLPRQARSESFGSLTDAAMHETATPKMQADAAPIQASDLGALEGSEAGLAELEQLKARHQAVALRIQERQRITLQYTSTGPAGRRDSGQRKRTKLLAEAASEKEMDDDFGMDDDDWDVYRMMDPQANGKPEIDSQDEAEYQWTSSRLKDLGSAHAVIPVELSVKGSEGELRTPAPPVARLSVAEDFQLHLTTERYRPPELLFQPKALAGIDQAGIHELVLMMLARMPAPQQDACVRGGVLLTGGNAAFHGLETRLAAELQSCCPVGSCIPVTRSVDMSLDAWRGAAVIAAVPGAFANAFTKVEYDECGFQYLRGRKSTLLIWVPVSRSSSAAPALVRALLTPEPGRAGTYRMRREGRTLAVLLGLLAMAGRTLQQAPATTINGSSYQTTDTVLPFGIKLYNIPTPVGRADPDVLITLEVRGTGQANVFCNPNWGQFADPLAPWPQPGLAVWSADESGPINQIWISRNDPQYRPPYASKPSQPAYTSYFPSFICLVLNTNAARSTTFTLTANLITNNNSTLLAEEQAALASIFKSCCPQDTPGACSAWKAQATNLSDGTQQPFTNFCSFPGQICGSNARLQRLDMTGYGLRCPYPAAQISKFVGLRTLSLGANPNMTGPVTGVFDSLTGMPGLFSLDLNGDIGLDGSLAGTSANASICTLAKDTGKDIEGSITGTAKAGLKSLLMESVGLTGSIPECLLAAGSSLAEIDLSYNALTGSIPDVIPAASAPLEVLTAYNNMLQGPLPASLANARYLSIVDLSNNNISGPIPAGVGDIEPLSQFVMEYNSLTGSVPASFASAPNLRIFDVKGNQLSTLPAAWVNNAAAPPQNSSLTIARLSFNNFTGPFPEGFSKLPLLQFLVLNNNSFSGPIKVQGQPVFPALRALNVSYNRLSGSIPSVLAQSGIFMQPPLFAGQNLIFQHVFDLSHNSLTGSIPGYLNATQVPVYALGGVYLGSNDLNVTCTNQTNYISDICNDGKPIPSPAITIAAPAPALSASSSAALGGAAVFSSGTASKTLSTGGIVGIVVGVVIAVAFAVLLAVFIALRRRRTAKPTGEPVMTHNIGFSSHNSGFSRFKDVELS</sequence>
<dbReference type="SUPFAM" id="SSF52058">
    <property type="entry name" value="L domain-like"/>
    <property type="match status" value="1"/>
</dbReference>
<dbReference type="SMART" id="SM00268">
    <property type="entry name" value="ACTIN"/>
    <property type="match status" value="1"/>
</dbReference>
<evidence type="ECO:0000256" key="7">
    <source>
        <dbReference type="ARBA" id="ARBA00022989"/>
    </source>
</evidence>
<evidence type="ECO:0000256" key="10">
    <source>
        <dbReference type="ARBA" id="ARBA00023180"/>
    </source>
</evidence>
<reference evidence="15 16" key="1">
    <citation type="journal article" date="2024" name="Nat. Commun.">
        <title>Phylogenomics reveals the evolutionary origins of lichenization in chlorophyte algae.</title>
        <authorList>
            <person name="Puginier C."/>
            <person name="Libourel C."/>
            <person name="Otte J."/>
            <person name="Skaloud P."/>
            <person name="Haon M."/>
            <person name="Grisel S."/>
            <person name="Petersen M."/>
            <person name="Berrin J.G."/>
            <person name="Delaux P.M."/>
            <person name="Dal Grande F."/>
            <person name="Keller J."/>
        </authorList>
    </citation>
    <scope>NUCLEOTIDE SEQUENCE [LARGE SCALE GENOMIC DNA]</scope>
    <source>
        <strain evidence="15 16">SAG 2043</strain>
    </source>
</reference>
<evidence type="ECO:0000256" key="1">
    <source>
        <dbReference type="ARBA" id="ARBA00004167"/>
    </source>
</evidence>
<proteinExistence type="inferred from homology"/>
<organism evidence="15 16">
    <name type="scientific">[Myrmecia] bisecta</name>
    <dbReference type="NCBI Taxonomy" id="41462"/>
    <lineage>
        <taxon>Eukaryota</taxon>
        <taxon>Viridiplantae</taxon>
        <taxon>Chlorophyta</taxon>
        <taxon>core chlorophytes</taxon>
        <taxon>Trebouxiophyceae</taxon>
        <taxon>Trebouxiales</taxon>
        <taxon>Trebouxiaceae</taxon>
        <taxon>Myrmecia</taxon>
    </lineage>
</organism>
<keyword evidence="7 14" id="KW-1133">Transmembrane helix</keyword>
<keyword evidence="6" id="KW-0677">Repeat</keyword>
<feature type="region of interest" description="Disordered" evidence="13">
    <location>
        <begin position="1"/>
        <end position="25"/>
    </location>
</feature>
<dbReference type="GO" id="GO:0005930">
    <property type="term" value="C:axoneme"/>
    <property type="evidence" value="ECO:0007669"/>
    <property type="project" value="UniProtKB-SubCell"/>
</dbReference>
<evidence type="ECO:0000256" key="5">
    <source>
        <dbReference type="ARBA" id="ARBA00022729"/>
    </source>
</evidence>
<dbReference type="EMBL" id="JALJOR010000003">
    <property type="protein sequence ID" value="KAK9819833.1"/>
    <property type="molecule type" value="Genomic_DNA"/>
</dbReference>
<accession>A0AAW1QEI6</accession>
<comment type="caution">
    <text evidence="15">The sequence shown here is derived from an EMBL/GenBank/DDBJ whole genome shotgun (WGS) entry which is preliminary data.</text>
</comment>
<dbReference type="Gene3D" id="3.30.420.40">
    <property type="match status" value="4"/>
</dbReference>
<evidence type="ECO:0000256" key="11">
    <source>
        <dbReference type="RuleBase" id="RU000487"/>
    </source>
</evidence>
<dbReference type="GO" id="GO:0016020">
    <property type="term" value="C:membrane"/>
    <property type="evidence" value="ECO:0007669"/>
    <property type="project" value="UniProtKB-SubCell"/>
</dbReference>
<dbReference type="Gene3D" id="3.80.10.10">
    <property type="entry name" value="Ribonuclease Inhibitor"/>
    <property type="match status" value="1"/>
</dbReference>
<dbReference type="SUPFAM" id="SSF53067">
    <property type="entry name" value="Actin-like ATPase domain"/>
    <property type="match status" value="2"/>
</dbReference>
<feature type="coiled-coil region" evidence="12">
    <location>
        <begin position="330"/>
        <end position="388"/>
    </location>
</feature>
<keyword evidence="9" id="KW-0675">Receptor</keyword>
<feature type="transmembrane region" description="Helical" evidence="14">
    <location>
        <begin position="1407"/>
        <end position="1430"/>
    </location>
</feature>
<keyword evidence="4 14" id="KW-0812">Transmembrane</keyword>
<dbReference type="InterPro" id="IPR043129">
    <property type="entry name" value="ATPase_NBD"/>
</dbReference>
<evidence type="ECO:0000256" key="3">
    <source>
        <dbReference type="ARBA" id="ARBA00022614"/>
    </source>
</evidence>
<comment type="similarity">
    <text evidence="11">Belongs to the actin family.</text>
</comment>
<dbReference type="InterPro" id="IPR004000">
    <property type="entry name" value="Actin"/>
</dbReference>
<keyword evidence="5" id="KW-0732">Signal</keyword>
<dbReference type="PANTHER" id="PTHR27000:SF642">
    <property type="entry name" value="INACTIVE LEUCINE-RICH REPEAT RECEPTOR KINASE XIAO-RELATED"/>
    <property type="match status" value="1"/>
</dbReference>